<dbReference type="GO" id="GO:0003824">
    <property type="term" value="F:catalytic activity"/>
    <property type="evidence" value="ECO:0007669"/>
    <property type="project" value="InterPro"/>
</dbReference>
<dbReference type="Proteomes" id="UP000278962">
    <property type="component" value="Unassembled WGS sequence"/>
</dbReference>
<dbReference type="SUPFAM" id="SSF75304">
    <property type="entry name" value="Amidase signature (AS) enzymes"/>
    <property type="match status" value="1"/>
</dbReference>
<gene>
    <name evidence="3" type="ORF">C8N24_2516</name>
</gene>
<comment type="caution">
    <text evidence="3">The sequence shown here is derived from an EMBL/GenBank/DDBJ whole genome shotgun (WGS) entry which is preliminary data.</text>
</comment>
<protein>
    <submittedName>
        <fullName evidence="3">Amidase</fullName>
    </submittedName>
</protein>
<dbReference type="InterPro" id="IPR020556">
    <property type="entry name" value="Amidase_CS"/>
</dbReference>
<dbReference type="Gene3D" id="3.90.1300.10">
    <property type="entry name" value="Amidase signature (AS) domain"/>
    <property type="match status" value="1"/>
</dbReference>
<keyword evidence="4" id="KW-1185">Reference proteome</keyword>
<dbReference type="EMBL" id="RBIL01000001">
    <property type="protein sequence ID" value="RKQ92664.1"/>
    <property type="molecule type" value="Genomic_DNA"/>
</dbReference>
<proteinExistence type="inferred from homology"/>
<dbReference type="PANTHER" id="PTHR11895:SF7">
    <property type="entry name" value="GLUTAMYL-TRNA(GLN) AMIDOTRANSFERASE SUBUNIT A, MITOCHONDRIAL"/>
    <property type="match status" value="1"/>
</dbReference>
<dbReference type="InterPro" id="IPR000120">
    <property type="entry name" value="Amidase"/>
</dbReference>
<dbReference type="PANTHER" id="PTHR11895">
    <property type="entry name" value="TRANSAMIDASE"/>
    <property type="match status" value="1"/>
</dbReference>
<dbReference type="InterPro" id="IPR023631">
    <property type="entry name" value="Amidase_dom"/>
</dbReference>
<sequence length="475" mass="49230">MGDLGFASAVEISALVRSGQATAREVTEDALRRIEAANPTLNAFTAVEAERALAAADRVRPGDAQPFAGVPIAVKGNVPVEGYPLSNGSRLLAGFRPDHSAYLVQRLREAGFVIVGITNLPEFGILPTTEPRFGGPTRNPWDLDRTPGGSSGGSAAAVAAGLVPIGHGNDGGGSLRIPAACCGLVGLKPSRGRVSVGPDMGESFLAANGVLTRTVADTAHALDVISGYEVGDANWAPKPPEPYATALRRDPGKLRIAVTAANPLGVTPPPDALAGVRIAAEILQGVGHEVEEVTPPFPPAEVLEAFINVFGPAIALGIQAAVRLAGHEPGEDEIEPLSRALLDRARTTPAVAYLTTQAQLQALARRLVAFFADYDALLTPALGERPLAIGECHGCGEDPLADLARSGRFTPYTSLFNVTGQPAIAVPVGMGADGLPTAVQLIGRPLAEDRLLQLARQLEYANPWAHLRPPTSAGG</sequence>
<evidence type="ECO:0000256" key="1">
    <source>
        <dbReference type="ARBA" id="ARBA00009199"/>
    </source>
</evidence>
<feature type="domain" description="Amidase" evidence="2">
    <location>
        <begin position="25"/>
        <end position="452"/>
    </location>
</feature>
<organism evidence="3 4">
    <name type="scientific">Solirubrobacter pauli</name>
    <dbReference type="NCBI Taxonomy" id="166793"/>
    <lineage>
        <taxon>Bacteria</taxon>
        <taxon>Bacillati</taxon>
        <taxon>Actinomycetota</taxon>
        <taxon>Thermoleophilia</taxon>
        <taxon>Solirubrobacterales</taxon>
        <taxon>Solirubrobacteraceae</taxon>
        <taxon>Solirubrobacter</taxon>
    </lineage>
</organism>
<dbReference type="OrthoDB" id="5175573at2"/>
<evidence type="ECO:0000313" key="3">
    <source>
        <dbReference type="EMBL" id="RKQ92664.1"/>
    </source>
</evidence>
<reference evidence="3 4" key="1">
    <citation type="submission" date="2018-10" db="EMBL/GenBank/DDBJ databases">
        <title>Genomic Encyclopedia of Archaeal and Bacterial Type Strains, Phase II (KMG-II): from individual species to whole genera.</title>
        <authorList>
            <person name="Goeker M."/>
        </authorList>
    </citation>
    <scope>NUCLEOTIDE SEQUENCE [LARGE SCALE GENOMIC DNA]</scope>
    <source>
        <strain evidence="3 4">DSM 14954</strain>
    </source>
</reference>
<comment type="similarity">
    <text evidence="1">Belongs to the amidase family.</text>
</comment>
<name>A0A660LHX9_9ACTN</name>
<evidence type="ECO:0000313" key="4">
    <source>
        <dbReference type="Proteomes" id="UP000278962"/>
    </source>
</evidence>
<evidence type="ECO:0000259" key="2">
    <source>
        <dbReference type="Pfam" id="PF01425"/>
    </source>
</evidence>
<dbReference type="InterPro" id="IPR036928">
    <property type="entry name" value="AS_sf"/>
</dbReference>
<dbReference type="PROSITE" id="PS00571">
    <property type="entry name" value="AMIDASES"/>
    <property type="match status" value="1"/>
</dbReference>
<dbReference type="Pfam" id="PF01425">
    <property type="entry name" value="Amidase"/>
    <property type="match status" value="1"/>
</dbReference>
<accession>A0A660LHX9</accession>
<dbReference type="RefSeq" id="WP_121250349.1">
    <property type="nucleotide sequence ID" value="NZ_RBIL01000001.1"/>
</dbReference>
<dbReference type="AlphaFoldDB" id="A0A660LHX9"/>